<evidence type="ECO:0000259" key="8">
    <source>
        <dbReference type="PROSITE" id="PS50893"/>
    </source>
</evidence>
<dbReference type="AlphaFoldDB" id="A0A7X0KW66"/>
<dbReference type="PANTHER" id="PTHR43297:SF2">
    <property type="entry name" value="DIPEPTIDE TRANSPORT ATP-BINDING PROTEIN DPPD"/>
    <property type="match status" value="1"/>
</dbReference>
<dbReference type="Gene3D" id="3.40.50.300">
    <property type="entry name" value="P-loop containing nucleotide triphosphate hydrolases"/>
    <property type="match status" value="1"/>
</dbReference>
<dbReference type="InterPro" id="IPR003439">
    <property type="entry name" value="ABC_transporter-like_ATP-bd"/>
</dbReference>
<dbReference type="GO" id="GO:0005524">
    <property type="term" value="F:ATP binding"/>
    <property type="evidence" value="ECO:0007669"/>
    <property type="project" value="UniProtKB-KW"/>
</dbReference>
<dbReference type="InterPro" id="IPR017871">
    <property type="entry name" value="ABC_transporter-like_CS"/>
</dbReference>
<keyword evidence="5" id="KW-0547">Nucleotide-binding</keyword>
<dbReference type="InterPro" id="IPR050388">
    <property type="entry name" value="ABC_Ni/Peptide_Import"/>
</dbReference>
<dbReference type="PROSITE" id="PS50893">
    <property type="entry name" value="ABC_TRANSPORTER_2"/>
    <property type="match status" value="1"/>
</dbReference>
<dbReference type="PANTHER" id="PTHR43297">
    <property type="entry name" value="OLIGOPEPTIDE TRANSPORT ATP-BINDING PROTEIN APPD"/>
    <property type="match status" value="1"/>
</dbReference>
<dbReference type="GO" id="GO:0016887">
    <property type="term" value="F:ATP hydrolysis activity"/>
    <property type="evidence" value="ECO:0007669"/>
    <property type="project" value="InterPro"/>
</dbReference>
<dbReference type="RefSeq" id="WP_184751895.1">
    <property type="nucleotide sequence ID" value="NZ_BAAAJR010000001.1"/>
</dbReference>
<dbReference type="InterPro" id="IPR013563">
    <property type="entry name" value="Oligopep_ABC_C"/>
</dbReference>
<evidence type="ECO:0000256" key="7">
    <source>
        <dbReference type="ARBA" id="ARBA00023136"/>
    </source>
</evidence>
<evidence type="ECO:0000313" key="9">
    <source>
        <dbReference type="EMBL" id="MBB6392809.1"/>
    </source>
</evidence>
<dbReference type="InterPro" id="IPR003593">
    <property type="entry name" value="AAA+_ATPase"/>
</dbReference>
<keyword evidence="6 9" id="KW-0067">ATP-binding</keyword>
<dbReference type="SMART" id="SM00382">
    <property type="entry name" value="AAA"/>
    <property type="match status" value="1"/>
</dbReference>
<comment type="caution">
    <text evidence="9">The sequence shown here is derived from an EMBL/GenBank/DDBJ whole genome shotgun (WGS) entry which is preliminary data.</text>
</comment>
<dbReference type="Proteomes" id="UP000537775">
    <property type="component" value="Unassembled WGS sequence"/>
</dbReference>
<keyword evidence="10" id="KW-1185">Reference proteome</keyword>
<dbReference type="InterPro" id="IPR027417">
    <property type="entry name" value="P-loop_NTPase"/>
</dbReference>
<dbReference type="Pfam" id="PF00005">
    <property type="entry name" value="ABC_tran"/>
    <property type="match status" value="1"/>
</dbReference>
<evidence type="ECO:0000256" key="5">
    <source>
        <dbReference type="ARBA" id="ARBA00022741"/>
    </source>
</evidence>
<proteinExistence type="inferred from homology"/>
<dbReference type="NCBIfam" id="TIGR01727">
    <property type="entry name" value="oligo_HPY"/>
    <property type="match status" value="1"/>
</dbReference>
<organism evidence="9 10">
    <name type="scientific">Microbacterium thalassium</name>
    <dbReference type="NCBI Taxonomy" id="362649"/>
    <lineage>
        <taxon>Bacteria</taxon>
        <taxon>Bacillati</taxon>
        <taxon>Actinomycetota</taxon>
        <taxon>Actinomycetes</taxon>
        <taxon>Micrococcales</taxon>
        <taxon>Microbacteriaceae</taxon>
        <taxon>Microbacterium</taxon>
    </lineage>
</organism>
<evidence type="ECO:0000256" key="6">
    <source>
        <dbReference type="ARBA" id="ARBA00022840"/>
    </source>
</evidence>
<protein>
    <submittedName>
        <fullName evidence="9">Oligopeptide/dipeptide ABC transporter ATP-binding protein</fullName>
    </submittedName>
</protein>
<name>A0A7X0KW66_9MICO</name>
<evidence type="ECO:0000256" key="3">
    <source>
        <dbReference type="ARBA" id="ARBA00022448"/>
    </source>
</evidence>
<sequence length="383" mass="41346">MTTETTPTTTEPETVLTVEDLRITFSRGGRRIHAVNGLSYELKAGRMLAIIGESGSGKSVSVRALMGLLPPSAFITGSARLGDVELVGKSDKSMRSIRGRDIAMVFQDPSRSLNPTMSVGAQITEALRTQTDLGKKEAEARAVELLKLVRLPAAERRFHEYPHQLSGGMRQRVMIAIALAADPKVLIADEATTALDVTTQAQIMELLADLQHRLGTAVIMISHDLGLAASYADEVMVMYAGQAVEHAETETLFQNVRMPYTKALLGAIPQLSTPSHSLLTVIGGHPPDLSALPAGCPFAPRCPKATDACDEAPELKEHEPGHLYACWNPVAKEDSALFGGRALPLDETLEPVDDEDRTLDAVHSLPEHEPIEALNDLNEEKAL</sequence>
<keyword evidence="3" id="KW-0813">Transport</keyword>
<gene>
    <name evidence="9" type="ORF">HD594_003122</name>
</gene>
<comment type="subcellular location">
    <subcellularLocation>
        <location evidence="1">Cell membrane</location>
        <topology evidence="1">Peripheral membrane protein</topology>
    </subcellularLocation>
</comment>
<dbReference type="GO" id="GO:0015833">
    <property type="term" value="P:peptide transport"/>
    <property type="evidence" value="ECO:0007669"/>
    <property type="project" value="InterPro"/>
</dbReference>
<evidence type="ECO:0000256" key="2">
    <source>
        <dbReference type="ARBA" id="ARBA00005417"/>
    </source>
</evidence>
<evidence type="ECO:0000256" key="4">
    <source>
        <dbReference type="ARBA" id="ARBA00022475"/>
    </source>
</evidence>
<evidence type="ECO:0000313" key="10">
    <source>
        <dbReference type="Proteomes" id="UP000537775"/>
    </source>
</evidence>
<dbReference type="SUPFAM" id="SSF52540">
    <property type="entry name" value="P-loop containing nucleoside triphosphate hydrolases"/>
    <property type="match status" value="1"/>
</dbReference>
<dbReference type="Pfam" id="PF08352">
    <property type="entry name" value="oligo_HPY"/>
    <property type="match status" value="1"/>
</dbReference>
<feature type="domain" description="ABC transporter" evidence="8">
    <location>
        <begin position="16"/>
        <end position="265"/>
    </location>
</feature>
<dbReference type="EMBL" id="JACHML010000001">
    <property type="protein sequence ID" value="MBB6392809.1"/>
    <property type="molecule type" value="Genomic_DNA"/>
</dbReference>
<comment type="similarity">
    <text evidence="2">Belongs to the ABC transporter superfamily.</text>
</comment>
<evidence type="ECO:0000256" key="1">
    <source>
        <dbReference type="ARBA" id="ARBA00004202"/>
    </source>
</evidence>
<keyword evidence="7" id="KW-0472">Membrane</keyword>
<dbReference type="PROSITE" id="PS00211">
    <property type="entry name" value="ABC_TRANSPORTER_1"/>
    <property type="match status" value="1"/>
</dbReference>
<dbReference type="GO" id="GO:0005886">
    <property type="term" value="C:plasma membrane"/>
    <property type="evidence" value="ECO:0007669"/>
    <property type="project" value="UniProtKB-SubCell"/>
</dbReference>
<dbReference type="CDD" id="cd03257">
    <property type="entry name" value="ABC_NikE_OppD_transporters"/>
    <property type="match status" value="1"/>
</dbReference>
<reference evidence="9 10" key="1">
    <citation type="submission" date="2020-08" db="EMBL/GenBank/DDBJ databases">
        <title>Sequencing the genomes of 1000 actinobacteria strains.</title>
        <authorList>
            <person name="Klenk H.-P."/>
        </authorList>
    </citation>
    <scope>NUCLEOTIDE SEQUENCE [LARGE SCALE GENOMIC DNA]</scope>
    <source>
        <strain evidence="9 10">DSM 12511</strain>
    </source>
</reference>
<accession>A0A7X0KW66</accession>
<dbReference type="FunFam" id="3.40.50.300:FF:000016">
    <property type="entry name" value="Oligopeptide ABC transporter ATP-binding component"/>
    <property type="match status" value="1"/>
</dbReference>
<keyword evidence="4" id="KW-1003">Cell membrane</keyword>